<keyword evidence="3" id="KW-1185">Reference proteome</keyword>
<dbReference type="GO" id="GO:0051276">
    <property type="term" value="P:chromosome organization"/>
    <property type="evidence" value="ECO:0007669"/>
    <property type="project" value="InterPro"/>
</dbReference>
<dbReference type="Pfam" id="PF06470">
    <property type="entry name" value="SMC_hinge"/>
    <property type="match status" value="1"/>
</dbReference>
<reference evidence="4" key="1">
    <citation type="submission" date="2016-11" db="UniProtKB">
        <authorList>
            <consortium name="WormBaseParasite"/>
        </authorList>
    </citation>
    <scope>IDENTIFICATION</scope>
</reference>
<dbReference type="Proteomes" id="UP000095283">
    <property type="component" value="Unplaced"/>
</dbReference>
<evidence type="ECO:0000256" key="1">
    <source>
        <dbReference type="SAM" id="Coils"/>
    </source>
</evidence>
<organism evidence="3 4">
    <name type="scientific">Heterorhabditis bacteriophora</name>
    <name type="common">Entomopathogenic nematode worm</name>
    <dbReference type="NCBI Taxonomy" id="37862"/>
    <lineage>
        <taxon>Eukaryota</taxon>
        <taxon>Metazoa</taxon>
        <taxon>Ecdysozoa</taxon>
        <taxon>Nematoda</taxon>
        <taxon>Chromadorea</taxon>
        <taxon>Rhabditida</taxon>
        <taxon>Rhabditina</taxon>
        <taxon>Rhabditomorpha</taxon>
        <taxon>Strongyloidea</taxon>
        <taxon>Heterorhabditidae</taxon>
        <taxon>Heterorhabditis</taxon>
    </lineage>
</organism>
<feature type="coiled-coil region" evidence="1">
    <location>
        <begin position="229"/>
        <end position="256"/>
    </location>
</feature>
<accession>A0A1I7WXD0</accession>
<dbReference type="GO" id="GO:0005524">
    <property type="term" value="F:ATP binding"/>
    <property type="evidence" value="ECO:0007669"/>
    <property type="project" value="InterPro"/>
</dbReference>
<dbReference type="SUPFAM" id="SSF75553">
    <property type="entry name" value="Smc hinge domain"/>
    <property type="match status" value="1"/>
</dbReference>
<dbReference type="GO" id="GO:0005694">
    <property type="term" value="C:chromosome"/>
    <property type="evidence" value="ECO:0007669"/>
    <property type="project" value="InterPro"/>
</dbReference>
<evidence type="ECO:0000313" key="4">
    <source>
        <dbReference type="WBParaSite" id="Hba_09839"/>
    </source>
</evidence>
<dbReference type="InterPro" id="IPR036277">
    <property type="entry name" value="SMC_hinge_sf"/>
</dbReference>
<dbReference type="Gene3D" id="3.30.70.1620">
    <property type="match status" value="1"/>
</dbReference>
<evidence type="ECO:0000313" key="3">
    <source>
        <dbReference type="Proteomes" id="UP000095283"/>
    </source>
</evidence>
<name>A0A1I7WXD0_HETBA</name>
<proteinExistence type="predicted"/>
<sequence>MHSTSDCLAAVWLLYHVVIKNKSAARELVEGGLNSRRTFIPWESCIPRKYENLNSRVKRAQDIAKKHNESVVMALDLIDYDPKLEKAFQLVFEGILICDTITCAKDVVYDSHVKLRTVTVRGDDLKPTGTMSGGAVDRSKSPLLVDLEPYMGYKKELIEKKLLWKNLRVKDLIRFEPLHRLYNEKKDCLERANGRLQTIRENLKNSPMQKLLDEIAIIEQELPECDNILKNSALQMKDLNEKIKQYEERKKNEKAFQVNIV</sequence>
<evidence type="ECO:0000259" key="2">
    <source>
        <dbReference type="Pfam" id="PF06470"/>
    </source>
</evidence>
<dbReference type="PANTHER" id="PTHR43977">
    <property type="entry name" value="STRUCTURAL MAINTENANCE OF CHROMOSOMES PROTEIN 3"/>
    <property type="match status" value="1"/>
</dbReference>
<dbReference type="WBParaSite" id="Hba_09839">
    <property type="protein sequence ID" value="Hba_09839"/>
    <property type="gene ID" value="Hba_09839"/>
</dbReference>
<protein>
    <submittedName>
        <fullName evidence="4">SMC hinge domain-containing protein</fullName>
    </submittedName>
</protein>
<keyword evidence="1" id="KW-0175">Coiled coil</keyword>
<dbReference type="AlphaFoldDB" id="A0A1I7WXD0"/>
<dbReference type="InterPro" id="IPR010935">
    <property type="entry name" value="SMC_hinge"/>
</dbReference>
<feature type="domain" description="SMC hinge" evidence="2">
    <location>
        <begin position="14"/>
        <end position="106"/>
    </location>
</feature>